<keyword evidence="14" id="KW-1185">Reference proteome</keyword>
<evidence type="ECO:0000256" key="5">
    <source>
        <dbReference type="ARBA" id="ARBA00022857"/>
    </source>
</evidence>
<dbReference type="InterPro" id="IPR020806">
    <property type="entry name" value="PKS_PP-bd"/>
</dbReference>
<dbReference type="InterPro" id="IPR001227">
    <property type="entry name" value="Ac_transferase_dom_sf"/>
</dbReference>
<dbReference type="PROSITE" id="PS00012">
    <property type="entry name" value="PHOSPHOPANTETHEINE"/>
    <property type="match status" value="1"/>
</dbReference>
<dbReference type="InterPro" id="IPR049552">
    <property type="entry name" value="PKS_DH_N"/>
</dbReference>
<dbReference type="GO" id="GO:0016491">
    <property type="term" value="F:oxidoreductase activity"/>
    <property type="evidence" value="ECO:0007669"/>
    <property type="project" value="UniProtKB-KW"/>
</dbReference>
<keyword evidence="7" id="KW-0511">Multifunctional enzyme</keyword>
<evidence type="ECO:0000313" key="13">
    <source>
        <dbReference type="EMBL" id="KAJ5155838.1"/>
    </source>
</evidence>
<dbReference type="SMART" id="SM00829">
    <property type="entry name" value="PKS_ER"/>
    <property type="match status" value="1"/>
</dbReference>
<feature type="domain" description="PKS/mFAS DH" evidence="12">
    <location>
        <begin position="943"/>
        <end position="1260"/>
    </location>
</feature>
<dbReference type="InterPro" id="IPR032821">
    <property type="entry name" value="PKS_assoc"/>
</dbReference>
<dbReference type="SUPFAM" id="SSF53901">
    <property type="entry name" value="Thiolase-like"/>
    <property type="match status" value="1"/>
</dbReference>
<keyword evidence="1" id="KW-0596">Phosphopantetheine</keyword>
<evidence type="ECO:0000256" key="1">
    <source>
        <dbReference type="ARBA" id="ARBA00022450"/>
    </source>
</evidence>
<dbReference type="Pfam" id="PF16197">
    <property type="entry name" value="KAsynt_C_assoc"/>
    <property type="match status" value="1"/>
</dbReference>
<dbReference type="InterPro" id="IPR014031">
    <property type="entry name" value="Ketoacyl_synth_C"/>
</dbReference>
<evidence type="ECO:0000256" key="7">
    <source>
        <dbReference type="ARBA" id="ARBA00023268"/>
    </source>
</evidence>
<dbReference type="GO" id="GO:0006633">
    <property type="term" value="P:fatty acid biosynthetic process"/>
    <property type="evidence" value="ECO:0007669"/>
    <property type="project" value="InterPro"/>
</dbReference>
<reference evidence="13" key="2">
    <citation type="journal article" date="2023" name="IMA Fungus">
        <title>Comparative genomic study of the Penicillium genus elucidates a diverse pangenome and 15 lateral gene transfer events.</title>
        <authorList>
            <person name="Petersen C."/>
            <person name="Sorensen T."/>
            <person name="Nielsen M.R."/>
            <person name="Sondergaard T.E."/>
            <person name="Sorensen J.L."/>
            <person name="Fitzpatrick D.A."/>
            <person name="Frisvad J.C."/>
            <person name="Nielsen K.L."/>
        </authorList>
    </citation>
    <scope>NUCLEOTIDE SEQUENCE</scope>
    <source>
        <strain evidence="13">IBT 21917</strain>
    </source>
</reference>
<evidence type="ECO:0000259" key="10">
    <source>
        <dbReference type="PROSITE" id="PS50075"/>
    </source>
</evidence>
<evidence type="ECO:0000256" key="9">
    <source>
        <dbReference type="PROSITE-ProRule" id="PRU01363"/>
    </source>
</evidence>
<gene>
    <name evidence="13" type="ORF">N7492_008641</name>
</gene>
<evidence type="ECO:0000256" key="8">
    <source>
        <dbReference type="ARBA" id="ARBA00023315"/>
    </source>
</evidence>
<dbReference type="Gene3D" id="3.90.180.10">
    <property type="entry name" value="Medium-chain alcohol dehydrogenases, catalytic domain"/>
    <property type="match status" value="1"/>
</dbReference>
<dbReference type="SMART" id="SM00825">
    <property type="entry name" value="PKS_KS"/>
    <property type="match status" value="1"/>
</dbReference>
<dbReference type="InterPro" id="IPR014043">
    <property type="entry name" value="Acyl_transferase_dom"/>
</dbReference>
<dbReference type="Pfam" id="PF21089">
    <property type="entry name" value="PKS_DH_N"/>
    <property type="match status" value="1"/>
</dbReference>
<dbReference type="Pfam" id="PF00109">
    <property type="entry name" value="ketoacyl-synt"/>
    <property type="match status" value="1"/>
</dbReference>
<name>A0A9W9HSJ5_9EURO</name>
<organism evidence="13 14">
    <name type="scientific">Penicillium capsulatum</name>
    <dbReference type="NCBI Taxonomy" id="69766"/>
    <lineage>
        <taxon>Eukaryota</taxon>
        <taxon>Fungi</taxon>
        <taxon>Dikarya</taxon>
        <taxon>Ascomycota</taxon>
        <taxon>Pezizomycotina</taxon>
        <taxon>Eurotiomycetes</taxon>
        <taxon>Eurotiomycetidae</taxon>
        <taxon>Eurotiales</taxon>
        <taxon>Aspergillaceae</taxon>
        <taxon>Penicillium</taxon>
    </lineage>
</organism>
<feature type="domain" description="Ketosynthase family 3 (KS3)" evidence="11">
    <location>
        <begin position="10"/>
        <end position="435"/>
    </location>
</feature>
<dbReference type="SUPFAM" id="SSF51735">
    <property type="entry name" value="NAD(P)-binding Rossmann-fold domains"/>
    <property type="match status" value="2"/>
</dbReference>
<dbReference type="InterPro" id="IPR049900">
    <property type="entry name" value="PKS_mFAS_DH"/>
</dbReference>
<dbReference type="GO" id="GO:0004312">
    <property type="term" value="F:fatty acid synthase activity"/>
    <property type="evidence" value="ECO:0007669"/>
    <property type="project" value="TreeGrafter"/>
</dbReference>
<dbReference type="Gene3D" id="3.40.366.10">
    <property type="entry name" value="Malonyl-Coenzyme A Acyl Carrier Protein, domain 2"/>
    <property type="match status" value="1"/>
</dbReference>
<dbReference type="InterPro" id="IPR011032">
    <property type="entry name" value="GroES-like_sf"/>
</dbReference>
<dbReference type="OrthoDB" id="329835at2759"/>
<dbReference type="Gene3D" id="3.10.129.110">
    <property type="entry name" value="Polyketide synthase dehydratase"/>
    <property type="match status" value="1"/>
</dbReference>
<keyword evidence="2" id="KW-0597">Phosphoprotein</keyword>
<reference evidence="13" key="1">
    <citation type="submission" date="2022-11" db="EMBL/GenBank/DDBJ databases">
        <authorList>
            <person name="Petersen C."/>
        </authorList>
    </citation>
    <scope>NUCLEOTIDE SEQUENCE</scope>
    <source>
        <strain evidence="13">IBT 21917</strain>
    </source>
</reference>
<dbReference type="InterPro" id="IPR018201">
    <property type="entry name" value="Ketoacyl_synth_AS"/>
</dbReference>
<dbReference type="GO" id="GO:0031177">
    <property type="term" value="F:phosphopantetheine binding"/>
    <property type="evidence" value="ECO:0007669"/>
    <property type="project" value="InterPro"/>
</dbReference>
<dbReference type="InterPro" id="IPR036291">
    <property type="entry name" value="NAD(P)-bd_dom_sf"/>
</dbReference>
<feature type="domain" description="Carrier" evidence="10">
    <location>
        <begin position="2306"/>
        <end position="2383"/>
    </location>
</feature>
<dbReference type="InterPro" id="IPR016036">
    <property type="entry name" value="Malonyl_transacylase_ACP-bd"/>
</dbReference>
<evidence type="ECO:0000256" key="6">
    <source>
        <dbReference type="ARBA" id="ARBA00023002"/>
    </source>
</evidence>
<evidence type="ECO:0000256" key="4">
    <source>
        <dbReference type="ARBA" id="ARBA00022679"/>
    </source>
</evidence>
<dbReference type="SUPFAM" id="SSF50129">
    <property type="entry name" value="GroES-like"/>
    <property type="match status" value="1"/>
</dbReference>
<dbReference type="SMART" id="SM00823">
    <property type="entry name" value="PKS_PP"/>
    <property type="match status" value="1"/>
</dbReference>
<evidence type="ECO:0000313" key="14">
    <source>
        <dbReference type="Proteomes" id="UP001146351"/>
    </source>
</evidence>
<dbReference type="CDD" id="cd00833">
    <property type="entry name" value="PKS"/>
    <property type="match status" value="1"/>
</dbReference>
<dbReference type="InterPro" id="IPR020841">
    <property type="entry name" value="PKS_Beta-ketoAc_synthase_dom"/>
</dbReference>
<dbReference type="SMART" id="SM00827">
    <property type="entry name" value="PKS_AT"/>
    <property type="match status" value="1"/>
</dbReference>
<dbReference type="InterPro" id="IPR009081">
    <property type="entry name" value="PP-bd_ACP"/>
</dbReference>
<comment type="caution">
    <text evidence="13">The sequence shown here is derived from an EMBL/GenBank/DDBJ whole genome shotgun (WGS) entry which is preliminary data.</text>
</comment>
<dbReference type="PANTHER" id="PTHR43775">
    <property type="entry name" value="FATTY ACID SYNTHASE"/>
    <property type="match status" value="1"/>
</dbReference>
<dbReference type="InterPro" id="IPR014030">
    <property type="entry name" value="Ketoacyl_synth_N"/>
</dbReference>
<dbReference type="Pfam" id="PF08659">
    <property type="entry name" value="KR"/>
    <property type="match status" value="1"/>
</dbReference>
<evidence type="ECO:0000256" key="2">
    <source>
        <dbReference type="ARBA" id="ARBA00022553"/>
    </source>
</evidence>
<dbReference type="SMART" id="SM00822">
    <property type="entry name" value="PKS_KR"/>
    <property type="match status" value="1"/>
</dbReference>
<dbReference type="GO" id="GO:0004315">
    <property type="term" value="F:3-oxoacyl-[acyl-carrier-protein] synthase activity"/>
    <property type="evidence" value="ECO:0007669"/>
    <property type="project" value="InterPro"/>
</dbReference>
<dbReference type="InterPro" id="IPR013968">
    <property type="entry name" value="PKS_KR"/>
</dbReference>
<dbReference type="InterPro" id="IPR042104">
    <property type="entry name" value="PKS_dehydratase_sf"/>
</dbReference>
<dbReference type="SUPFAM" id="SSF52151">
    <property type="entry name" value="FabD/lysophospholipase-like"/>
    <property type="match status" value="1"/>
</dbReference>
<keyword evidence="3" id="KW-0489">Methyltransferase</keyword>
<dbReference type="InterPro" id="IPR050091">
    <property type="entry name" value="PKS_NRPS_Biosynth_Enz"/>
</dbReference>
<dbReference type="Pfam" id="PF02801">
    <property type="entry name" value="Ketoacyl-synt_C"/>
    <property type="match status" value="1"/>
</dbReference>
<dbReference type="PROSITE" id="PS00606">
    <property type="entry name" value="KS3_1"/>
    <property type="match status" value="1"/>
</dbReference>
<proteinExistence type="predicted"/>
<evidence type="ECO:0000259" key="12">
    <source>
        <dbReference type="PROSITE" id="PS52019"/>
    </source>
</evidence>
<dbReference type="CDD" id="cd05274">
    <property type="entry name" value="KR_FAS_SDR_x"/>
    <property type="match status" value="1"/>
</dbReference>
<keyword evidence="6" id="KW-0560">Oxidoreductase</keyword>
<dbReference type="CDD" id="cd05195">
    <property type="entry name" value="enoyl_red"/>
    <property type="match status" value="1"/>
</dbReference>
<evidence type="ECO:0000256" key="3">
    <source>
        <dbReference type="ARBA" id="ARBA00022603"/>
    </source>
</evidence>
<dbReference type="InterPro" id="IPR006162">
    <property type="entry name" value="Ppantetheine_attach_site"/>
</dbReference>
<dbReference type="SUPFAM" id="SSF55048">
    <property type="entry name" value="Probable ACP-binding domain of malonyl-CoA ACP transacylase"/>
    <property type="match status" value="1"/>
</dbReference>
<accession>A0A9W9HSJ5</accession>
<dbReference type="PANTHER" id="PTHR43775:SF29">
    <property type="entry name" value="ASPERFURANONE POLYKETIDE SYNTHASE AFOG-RELATED"/>
    <property type="match status" value="1"/>
</dbReference>
<dbReference type="InterPro" id="IPR049551">
    <property type="entry name" value="PKS_DH_C"/>
</dbReference>
<dbReference type="SMART" id="SM00826">
    <property type="entry name" value="PKS_DH"/>
    <property type="match status" value="1"/>
</dbReference>
<feature type="active site" description="Proton donor; for dehydratase activity" evidence="9">
    <location>
        <position position="1171"/>
    </location>
</feature>
<dbReference type="InterPro" id="IPR016035">
    <property type="entry name" value="Acyl_Trfase/lysoPLipase"/>
</dbReference>
<protein>
    <submittedName>
        <fullName evidence="13">Polyketide synthase</fullName>
    </submittedName>
</protein>
<dbReference type="PROSITE" id="PS50075">
    <property type="entry name" value="CARRIER"/>
    <property type="match status" value="1"/>
</dbReference>
<dbReference type="Gene3D" id="3.40.50.150">
    <property type="entry name" value="Vaccinia Virus protein VP39"/>
    <property type="match status" value="1"/>
</dbReference>
<dbReference type="PROSITE" id="PS52019">
    <property type="entry name" value="PKS_MFAS_DH"/>
    <property type="match status" value="1"/>
</dbReference>
<feature type="active site" description="Proton acceptor; for dehydratase activity" evidence="9">
    <location>
        <position position="975"/>
    </location>
</feature>
<dbReference type="InterPro" id="IPR057326">
    <property type="entry name" value="KR_dom"/>
</dbReference>
<keyword evidence="8" id="KW-0012">Acyltransferase</keyword>
<dbReference type="InterPro" id="IPR013149">
    <property type="entry name" value="ADH-like_C"/>
</dbReference>
<sequence>MAIPVESSHTADIAVVGFATRLPGGASDATRFWDLLSKKRSAFGKVPSDRYNVDAFHHPVNGKLNTLRPPGAHFLDQNVSSFDAPFFNITAQEAKAMDPTARMLLEVTYEGLENAGLPIESLAGSDTSCYVGCFTKDYHEMLMRDAEAAPMYSITGTGFSLFSNRVSWFYDFRGPSLTLDTACSSSLVGLHLACQGLRSGESKVAVVCGANLMLSPDLGLWLSNLHMTSKDGLSKSFAEGASGYGRGEGIAAVILKPLHDALRDGDTIRSVIRGTGVNQDGHTAGITLPNSDAQEDLIRSTYRQAGLDLRDTSYFEAHGTGTAAGDPLELSAVAKTFGAVREAGDDLYVGSVKSNIGHLEGAAGLAGLVKCMLMLEKGVILPNIHFDQPNKRIPFSSWKIQVPTEVLPWPENCLHRASVNSFGYGGTNAHVILDNTEQYLSQSQIGQDELMSISSEGLETGFVHNRMFVFSAPDEAALKRMVVLHGQHLSEATSIPREEESLYLDRLSYTLNERRSQYQWKTYLTASSMTELIDAMSTSSLRTLRTPEKSRLAFVFTGQGAQWAQMGSGLMIYPPFRASVSEADAYLRENLDCSWSVTEELARDASTSRVQLAMISQPLCTVLQIALVELLKTWNIEPTGVIGHSSGEIGAAYCYGALSKEDAWTIAYWRGQVCSRMNEDNPEVKGSMMAAGLSKDAAENYIKRITAGKITVACVNSPASVTISGDETGIDELQVQLASDSIFCRKLKVENAYHSHHMELVAEKYLKRISHIEPKQPASTSVKMASSVTGEVIPHADLGPKYWVKNFVSPVLFADAAATLVKDASRRRRRGRVGESAFDVLLEVGPHGALKGPIRQIMQHHEIKNIVYHSVLARGENDAKSAITAAGELLLHGFKVNASAVNILRWKPSPLVDLPSYPWNHSLTYWAESRVSKGYHNRKHGRHDLLGAPVPDFSEQDPRWRNFIRISEQPWVRDHVVHSSILYPGSGTIAMVLEAVQKLADPSKKLENIELEDVRITKAIVIPDDQFGVETILQLRQQRSRPSNAWNGSWDWTVFSCVENGTLEENSSGLVSIRYHSDETKSAMTGKEMKSEALREQFMAAKASCTRSIDPKDFYDATQQAGFKYGKFFQGIQEVWAGQDRCWSVVNIPDTQSSMPGNMESSHLIHPSTLDVMIHSMFAALGKKGLDLKNAAVPIAFDRLNFSADLPSGVGSQFTGFCHVTRDGPRDLLADIFMSDDAWSEAKVQITGVRCRELPGTDGNSSQDLRAPLGTLEWKPDIDMIGDATLTKYLHDALAKLNREDLVSSDVLTNGHAARRTIERSICAVTDLAAHKDSNLSILQIGGTESLTRSLQLILGGNSNSAARFGSYVVAHSDPEWISRVQEAFADLALGLQFYLFDVDTASSHVFEDNSFDLVILGNDFWGSAQKPKLTTFLQSTLKEGAKAILCDSHGVPEDSTGFGESQLFFLADIPLQSGPDFTKFSLAFKPKPSRNDAEAVCIIEPSNPSQAVQKVTDILASYLEDELTTVNTVTWPVNSQDLKGKSLISLLELEQSVLAEPSPEDFDCLKAMTLQSSRMLWVSMGNDPVMQTAVGYLRVLQNENANLDLRYLQLEQAAKDREPSSIADLINRVASVPSSDREYIEINGSLCINRWAPRYDLGGLVATNSSTQPHEYIKLRDVPASLKLVQPEGNASEFYHFDFDDSNDDELAVDEVEIEVKAIAVNSDDTDSKNKVLRELSGVVTRASNSCKDFFLGRRVCAVGQGSYKTLFRVPKTMCIPMPDDVSFESAATWPLGLATAYHAVYNIGRLRAGQTVLVQAAASAVGQNAIRMLHQIGAKVLATVKNTEGIEVVKNLGVSKQHILLDVDPDIQDAISQITGGKGVSMILNISMKGPSLLQLWNSIGSGGVFIDTVVGDDRATNSFLDMAPFRRGASYSVIDMHRIVQEEVPLMAELLHQVSEMAKSHSPQPLHAAEEISSGLIPECFEQAHAKADVGKVVMTFSPNDGIPVSPRVVNPLSLHKNATYLLVGGLGGLGRSLAKLLVANGARNIAFISRSGNASANAKPLMQELSDQGASATIYACDVTDEQGMREVLGRCEKDLPPIRGVVQAAAVLNDTLFENMTVDQWNHTVQPKIKGTKLLHALLPKDMQFFVMLSSIAGVAGNQGQANYAAGNTYLDALAAYRRQQGQSAVSVDLGLMLGIGMVAERGGAASLKRWEAVGLNEQEFHGIMTAAMAGVYNGSPIPTQIVSGLPTAGILHKQHLEKPFYWDDPRFALLKKLDLDGNNTLEDVPDPLISLLAQCKSAQEAADLTSTALCDRIARGLQTDVGNIDANKSLQAYGVDSLMAVEIRTWAFVEAQAEIALFDVLSGISIAGLAKKMATISKAVPGGWTEDGRFEIYFKACVSLPPLTRPCRSQNSSLSF</sequence>
<dbReference type="Gene3D" id="1.10.1200.10">
    <property type="entry name" value="ACP-like"/>
    <property type="match status" value="1"/>
</dbReference>
<dbReference type="GO" id="GO:0032259">
    <property type="term" value="P:methylation"/>
    <property type="evidence" value="ECO:0007669"/>
    <property type="project" value="UniProtKB-KW"/>
</dbReference>
<dbReference type="Pfam" id="PF00698">
    <property type="entry name" value="Acyl_transf_1"/>
    <property type="match status" value="1"/>
</dbReference>
<dbReference type="Proteomes" id="UP001146351">
    <property type="component" value="Unassembled WGS sequence"/>
</dbReference>
<dbReference type="InterPro" id="IPR029063">
    <property type="entry name" value="SAM-dependent_MTases_sf"/>
</dbReference>
<dbReference type="SUPFAM" id="SSF47336">
    <property type="entry name" value="ACP-like"/>
    <property type="match status" value="1"/>
</dbReference>
<feature type="region of interest" description="C-terminal hotdog fold" evidence="9">
    <location>
        <begin position="1106"/>
        <end position="1260"/>
    </location>
</feature>
<dbReference type="EMBL" id="JAPQKO010000006">
    <property type="protein sequence ID" value="KAJ5155838.1"/>
    <property type="molecule type" value="Genomic_DNA"/>
</dbReference>
<dbReference type="Gene3D" id="3.30.70.3290">
    <property type="match status" value="1"/>
</dbReference>
<dbReference type="GO" id="GO:0008168">
    <property type="term" value="F:methyltransferase activity"/>
    <property type="evidence" value="ECO:0007669"/>
    <property type="project" value="UniProtKB-KW"/>
</dbReference>
<dbReference type="InterPro" id="IPR016039">
    <property type="entry name" value="Thiolase-like"/>
</dbReference>
<dbReference type="Pfam" id="PF00107">
    <property type="entry name" value="ADH_zinc_N"/>
    <property type="match status" value="1"/>
</dbReference>
<dbReference type="Gene3D" id="3.40.50.720">
    <property type="entry name" value="NAD(P)-binding Rossmann-like Domain"/>
    <property type="match status" value="2"/>
</dbReference>
<dbReference type="GO" id="GO:0030639">
    <property type="term" value="P:polyketide biosynthetic process"/>
    <property type="evidence" value="ECO:0007669"/>
    <property type="project" value="UniProtKB-ARBA"/>
</dbReference>
<dbReference type="Pfam" id="PF14765">
    <property type="entry name" value="PS-DH"/>
    <property type="match status" value="1"/>
</dbReference>
<keyword evidence="5" id="KW-0521">NADP</keyword>
<dbReference type="GO" id="GO:1901336">
    <property type="term" value="P:lactone biosynthetic process"/>
    <property type="evidence" value="ECO:0007669"/>
    <property type="project" value="UniProtKB-ARBA"/>
</dbReference>
<dbReference type="InterPro" id="IPR020843">
    <property type="entry name" value="ER"/>
</dbReference>
<dbReference type="PROSITE" id="PS52004">
    <property type="entry name" value="KS3_2"/>
    <property type="match status" value="1"/>
</dbReference>
<keyword evidence="4" id="KW-0808">Transferase</keyword>
<dbReference type="InterPro" id="IPR020807">
    <property type="entry name" value="PKS_DH"/>
</dbReference>
<dbReference type="InterPro" id="IPR036736">
    <property type="entry name" value="ACP-like_sf"/>
</dbReference>
<feature type="region of interest" description="N-terminal hotdog fold" evidence="9">
    <location>
        <begin position="943"/>
        <end position="1078"/>
    </location>
</feature>
<evidence type="ECO:0000259" key="11">
    <source>
        <dbReference type="PROSITE" id="PS52004"/>
    </source>
</evidence>
<dbReference type="Gene3D" id="3.40.47.10">
    <property type="match status" value="1"/>
</dbReference>